<sequence length="105" mass="11782">MTYEVLEGETFRISDGSTDLLIGAVKGQVLPVKSSNDEFTCVEEVAEEDYSIIGRMYQCPIGDITFGDHGTALVEGPLRFETDFEPRDDNTLSIMLDNKKSHRLY</sequence>
<geneLocation type="plasmid" evidence="1 2">
    <name>pDSM109990_a</name>
</geneLocation>
<accession>A0ABY3ZPK3</accession>
<evidence type="ECO:0000313" key="2">
    <source>
        <dbReference type="Proteomes" id="UP000831019"/>
    </source>
</evidence>
<keyword evidence="1" id="KW-0614">Plasmid</keyword>
<organism evidence="1 2">
    <name type="scientific">Sulfitobacter dubius</name>
    <dbReference type="NCBI Taxonomy" id="218673"/>
    <lineage>
        <taxon>Bacteria</taxon>
        <taxon>Pseudomonadati</taxon>
        <taxon>Pseudomonadota</taxon>
        <taxon>Alphaproteobacteria</taxon>
        <taxon>Rhodobacterales</taxon>
        <taxon>Roseobacteraceae</taxon>
        <taxon>Sulfitobacter</taxon>
    </lineage>
</organism>
<dbReference type="RefSeq" id="WP_243263251.1">
    <property type="nucleotide sequence ID" value="NZ_CP085145.1"/>
</dbReference>
<reference evidence="2" key="1">
    <citation type="journal article" date="2022" name="Microorganisms">
        <title>Beyond the ABCs#Discovery of Three New Plasmid Types in Rhodobacterales (RepQ, RepY, RepW).</title>
        <authorList>
            <person name="Freese H.M."/>
            <person name="Ringel V."/>
            <person name="Overmann J."/>
            <person name="Petersen J."/>
        </authorList>
    </citation>
    <scope>NUCLEOTIDE SEQUENCE [LARGE SCALE GENOMIC DNA]</scope>
    <source>
        <strain evidence="2">DSM 109990</strain>
        <plasmid evidence="2">pDSM109990_a</plasmid>
    </source>
</reference>
<gene>
    <name evidence="1" type="ORF">DSM109990_03430</name>
</gene>
<keyword evidence="2" id="KW-1185">Reference proteome</keyword>
<proteinExistence type="predicted"/>
<name>A0ABY3ZPK3_9RHOB</name>
<dbReference type="EMBL" id="CP085145">
    <property type="protein sequence ID" value="UOA16546.1"/>
    <property type="molecule type" value="Genomic_DNA"/>
</dbReference>
<dbReference type="Proteomes" id="UP000831019">
    <property type="component" value="Plasmid pDSM109990_a"/>
</dbReference>
<evidence type="ECO:0000313" key="1">
    <source>
        <dbReference type="EMBL" id="UOA16546.1"/>
    </source>
</evidence>
<protein>
    <submittedName>
        <fullName evidence="1">Uncharacterized protein</fullName>
    </submittedName>
</protein>